<dbReference type="GeneID" id="77801441"/>
<feature type="chain" id="PRO_5046289730" evidence="1">
    <location>
        <begin position="25"/>
        <end position="417"/>
    </location>
</feature>
<sequence length="417" mass="46142">MDWIYCQRFLPFVCLLAISLSIQQDEPLKVKINTKDDFCLVVPKAPYTKIVDSEKPGGQAVWCQSPSAKTSPSAGIFNSPFWSDVEISRPKAGVIQMTGCIDVNSSNRLKPNDDGGRYYSDGRSGGQGNPANSFCDPYRAYVELIEPLAKRACIRCCQNSAMSIPTSNPESSSSKATQKPRGFLFDESNYKTKDLTGLDRLGQENYDFDYYLNFILINVRETDHSIVIEYVPAKMNVICQHFLLLVFFLATSQSIQQDEALQVKINSRDDFCLVVPKEPFTTIGDSEKPGGEAVWCQNPDRKTSPSAGVFNGPFWTDVEVSRPKDGVIQMTGCINVNSCDRLRPDDDGGQYDSNGGEGGRGNPANSFCSPYHAYVQLIEPSAKRACIRCCQNPFDCDLSNDVRGCPVVIPGKYFTCA</sequence>
<evidence type="ECO:0000256" key="1">
    <source>
        <dbReference type="SAM" id="SignalP"/>
    </source>
</evidence>
<reference evidence="2" key="1">
    <citation type="submission" date="2022-10" db="EMBL/GenBank/DDBJ databases">
        <title>Puccinia triticina Genome sequencing and assembly.</title>
        <authorList>
            <person name="Li C."/>
        </authorList>
    </citation>
    <scope>NUCLEOTIDE SEQUENCE</scope>
    <source>
        <strain evidence="2">Pt15</strain>
    </source>
</reference>
<accession>A0ABY7CYU1</accession>
<proteinExistence type="predicted"/>
<keyword evidence="1" id="KW-0732">Signal</keyword>
<dbReference type="Proteomes" id="UP001164743">
    <property type="component" value="Chromosome 10A"/>
</dbReference>
<evidence type="ECO:0000313" key="2">
    <source>
        <dbReference type="EMBL" id="WAQ88955.1"/>
    </source>
</evidence>
<organism evidence="2 3">
    <name type="scientific">Puccinia triticina</name>
    <dbReference type="NCBI Taxonomy" id="208348"/>
    <lineage>
        <taxon>Eukaryota</taxon>
        <taxon>Fungi</taxon>
        <taxon>Dikarya</taxon>
        <taxon>Basidiomycota</taxon>
        <taxon>Pucciniomycotina</taxon>
        <taxon>Pucciniomycetes</taxon>
        <taxon>Pucciniales</taxon>
        <taxon>Pucciniaceae</taxon>
        <taxon>Puccinia</taxon>
    </lineage>
</organism>
<name>A0ABY7CYU1_9BASI</name>
<keyword evidence="3" id="KW-1185">Reference proteome</keyword>
<dbReference type="RefSeq" id="XP_053024510.1">
    <property type="nucleotide sequence ID" value="XM_053160546.1"/>
</dbReference>
<gene>
    <name evidence="2" type="ORF">PtA15_10A378</name>
</gene>
<protein>
    <submittedName>
        <fullName evidence="2">Uncharacterized protein</fullName>
    </submittedName>
</protein>
<dbReference type="EMBL" id="CP110430">
    <property type="protein sequence ID" value="WAQ88955.1"/>
    <property type="molecule type" value="Genomic_DNA"/>
</dbReference>
<evidence type="ECO:0000313" key="3">
    <source>
        <dbReference type="Proteomes" id="UP001164743"/>
    </source>
</evidence>
<feature type="signal peptide" evidence="1">
    <location>
        <begin position="1"/>
        <end position="24"/>
    </location>
</feature>